<proteinExistence type="predicted"/>
<evidence type="ECO:0000313" key="5">
    <source>
        <dbReference type="Proteomes" id="UP000195221"/>
    </source>
</evidence>
<reference evidence="2 4" key="1">
    <citation type="submission" date="2017-03" db="EMBL/GenBank/DDBJ databases">
        <title>Genome analysis of strain PAMC 26510.</title>
        <authorList>
            <person name="Oh H.-M."/>
            <person name="Yang J.-A."/>
        </authorList>
    </citation>
    <scope>NUCLEOTIDE SEQUENCE [LARGE SCALE GENOMIC DNA]</scope>
    <source>
        <strain evidence="2 4">PAMC 26510</strain>
    </source>
</reference>
<dbReference type="EMBL" id="NBTY01000160">
    <property type="protein sequence ID" value="OTP69079.1"/>
    <property type="molecule type" value="Genomic_DNA"/>
</dbReference>
<evidence type="ECO:0000313" key="2">
    <source>
        <dbReference type="EMBL" id="OTP69079.1"/>
    </source>
</evidence>
<name>A0A242MD63_CABSO</name>
<feature type="compositionally biased region" description="Polar residues" evidence="1">
    <location>
        <begin position="8"/>
        <end position="21"/>
    </location>
</feature>
<gene>
    <name evidence="2" type="ORF">PAMC26510_28125</name>
    <name evidence="3" type="ORF">PAMC26577_21055</name>
</gene>
<evidence type="ECO:0000313" key="4">
    <source>
        <dbReference type="Proteomes" id="UP000194546"/>
    </source>
</evidence>
<feature type="region of interest" description="Disordered" evidence="1">
    <location>
        <begin position="1"/>
        <end position="28"/>
    </location>
</feature>
<evidence type="ECO:0000313" key="3">
    <source>
        <dbReference type="EMBL" id="OTP72238.1"/>
    </source>
</evidence>
<dbReference type="AlphaFoldDB" id="A0A242MD63"/>
<sequence>MTRIAHVSGQSCGQTARTNSAGAFMGDPFRTGEIRQMKQFYYGWRKPTVSNIDK</sequence>
<dbReference type="EMBL" id="NBTZ01000091">
    <property type="protein sequence ID" value="OTP72238.1"/>
    <property type="molecule type" value="Genomic_DNA"/>
</dbReference>
<accession>A0A242MD63</accession>
<organism evidence="2 4">
    <name type="scientific">Caballeronia sordidicola</name>
    <name type="common">Burkholderia sordidicola</name>
    <dbReference type="NCBI Taxonomy" id="196367"/>
    <lineage>
        <taxon>Bacteria</taxon>
        <taxon>Pseudomonadati</taxon>
        <taxon>Pseudomonadota</taxon>
        <taxon>Betaproteobacteria</taxon>
        <taxon>Burkholderiales</taxon>
        <taxon>Burkholderiaceae</taxon>
        <taxon>Caballeronia</taxon>
    </lineage>
</organism>
<evidence type="ECO:0000256" key="1">
    <source>
        <dbReference type="SAM" id="MobiDB-lite"/>
    </source>
</evidence>
<dbReference type="Proteomes" id="UP000194546">
    <property type="component" value="Unassembled WGS sequence"/>
</dbReference>
<dbReference type="Proteomes" id="UP000195221">
    <property type="component" value="Unassembled WGS sequence"/>
</dbReference>
<protein>
    <submittedName>
        <fullName evidence="2">Uncharacterized protein</fullName>
    </submittedName>
</protein>
<comment type="caution">
    <text evidence="2">The sequence shown here is derived from an EMBL/GenBank/DDBJ whole genome shotgun (WGS) entry which is preliminary data.</text>
</comment>
<reference evidence="3 5" key="2">
    <citation type="submission" date="2017-03" db="EMBL/GenBank/DDBJ databases">
        <title>Genome analysis of strain PAMC 26577.</title>
        <authorList>
            <person name="Oh H.-M."/>
            <person name="Yang J.-A."/>
        </authorList>
    </citation>
    <scope>NUCLEOTIDE SEQUENCE [LARGE SCALE GENOMIC DNA]</scope>
    <source>
        <strain evidence="3 5">PAMC 26577</strain>
    </source>
</reference>